<dbReference type="CDD" id="cd07422">
    <property type="entry name" value="MPP_ApaH"/>
    <property type="match status" value="1"/>
</dbReference>
<dbReference type="HOGENOM" id="CLU_056184_2_0_6"/>
<dbReference type="Pfam" id="PF00149">
    <property type="entry name" value="Metallophos"/>
    <property type="match status" value="1"/>
</dbReference>
<keyword evidence="3 5" id="KW-0378">Hydrolase</keyword>
<evidence type="ECO:0000313" key="7">
    <source>
        <dbReference type="EMBL" id="AGA33868.1"/>
    </source>
</evidence>
<organism evidence="7 8">
    <name type="scientific">Thioalkalivibrio nitratireducens (strain DSM 14787 / UNIQEM 213 / ALEN2)</name>
    <dbReference type="NCBI Taxonomy" id="1255043"/>
    <lineage>
        <taxon>Bacteria</taxon>
        <taxon>Pseudomonadati</taxon>
        <taxon>Pseudomonadota</taxon>
        <taxon>Gammaproteobacteria</taxon>
        <taxon>Chromatiales</taxon>
        <taxon>Ectothiorhodospiraceae</taxon>
        <taxon>Thioalkalivibrio</taxon>
    </lineage>
</organism>
<protein>
    <recommendedName>
        <fullName evidence="5">Bis(5'-nucleosyl)-tetraphosphatase, symmetrical</fullName>
        <ecNumber evidence="5">3.6.1.41</ecNumber>
    </recommendedName>
    <alternativeName>
        <fullName evidence="5">Ap4A hydrolase</fullName>
    </alternativeName>
    <alternativeName>
        <fullName evidence="5">Diadenosine 5',5'''-P1,P4-tetraphosphate pyrophosphohydrolase</fullName>
    </alternativeName>
    <alternativeName>
        <fullName evidence="5">Diadenosine tetraphosphatase</fullName>
    </alternativeName>
</protein>
<dbReference type="Proteomes" id="UP000010809">
    <property type="component" value="Chromosome"/>
</dbReference>
<dbReference type="PANTHER" id="PTHR40942:SF4">
    <property type="entry name" value="CYTOCHROME C5"/>
    <property type="match status" value="1"/>
</dbReference>
<dbReference type="EMBL" id="CP003989">
    <property type="protein sequence ID" value="AGA33868.1"/>
    <property type="molecule type" value="Genomic_DNA"/>
</dbReference>
<evidence type="ECO:0000256" key="5">
    <source>
        <dbReference type="HAMAP-Rule" id="MF_00199"/>
    </source>
</evidence>
<evidence type="ECO:0000256" key="3">
    <source>
        <dbReference type="ARBA" id="ARBA00022801"/>
    </source>
</evidence>
<dbReference type="PANTHER" id="PTHR40942">
    <property type="match status" value="1"/>
</dbReference>
<comment type="function">
    <text evidence="1 5">Hydrolyzes diadenosine 5',5'''-P1,P4-tetraphosphate to yield ADP.</text>
</comment>
<keyword evidence="8" id="KW-1185">Reference proteome</keyword>
<dbReference type="NCBIfam" id="TIGR00668">
    <property type="entry name" value="apaH"/>
    <property type="match status" value="1"/>
</dbReference>
<evidence type="ECO:0000256" key="2">
    <source>
        <dbReference type="ARBA" id="ARBA00005419"/>
    </source>
</evidence>
<dbReference type="eggNOG" id="COG0639">
    <property type="taxonomic scope" value="Bacteria"/>
</dbReference>
<evidence type="ECO:0000256" key="1">
    <source>
        <dbReference type="ARBA" id="ARBA00003413"/>
    </source>
</evidence>
<gene>
    <name evidence="7" type="primary">apaH [H]</name>
    <name evidence="5" type="synonym">apaH</name>
    <name evidence="7" type="ordered locus">TVNIR_2212</name>
</gene>
<dbReference type="Gene3D" id="3.60.21.10">
    <property type="match status" value="1"/>
</dbReference>
<sequence>MAVYAVGDLQGCLEPLERLLERVAFDPARDRLWLVGDLVNRGPDSGGCLKRVRDLGDAAVTVLGNHDLHLLAAAAGLRTPRPRDTLDNVLDRPDADELLEWVAHRPLIHHDAGLGWTLVHAGIPPQWDLDRARAEARAVEEVLAHPDQREAFLARMYGNQPDRWNARLRGVDRLRYTVNAFTRMRYIRDDGGLDFEESGPPGLAPRWLTPWFEVSGRACAGQRIVFGHWSALGHRRGPDWLALDSGCVWGNQLTMVRLDAAPDDEALWQQPCPG</sequence>
<accession>L0DXW5</accession>
<dbReference type="AlphaFoldDB" id="L0DXW5"/>
<reference evidence="7" key="1">
    <citation type="submission" date="2015-12" db="EMBL/GenBank/DDBJ databases">
        <authorList>
            <person name="Tikhonova T.V."/>
            <person name="Pavlov A.R."/>
            <person name="Beletsky A.V."/>
            <person name="Mardanov A.V."/>
            <person name="Sorokin D.Y."/>
            <person name="Ravin N.V."/>
            <person name="Popov V.O."/>
        </authorList>
    </citation>
    <scope>NUCLEOTIDE SEQUENCE</scope>
    <source>
        <strain evidence="7">DSM 14787</strain>
    </source>
</reference>
<dbReference type="InterPro" id="IPR029052">
    <property type="entry name" value="Metallo-depent_PP-like"/>
</dbReference>
<evidence type="ECO:0000259" key="6">
    <source>
        <dbReference type="Pfam" id="PF00149"/>
    </source>
</evidence>
<evidence type="ECO:0000313" key="8">
    <source>
        <dbReference type="Proteomes" id="UP000010809"/>
    </source>
</evidence>
<dbReference type="HAMAP" id="MF_00199">
    <property type="entry name" value="ApaH"/>
    <property type="match status" value="1"/>
</dbReference>
<comment type="similarity">
    <text evidence="2 5">Belongs to the Ap4A hydrolase family.</text>
</comment>
<dbReference type="GO" id="GO:0008803">
    <property type="term" value="F:bis(5'-nucleosyl)-tetraphosphatase (symmetrical) activity"/>
    <property type="evidence" value="ECO:0007669"/>
    <property type="project" value="UniProtKB-UniRule"/>
</dbReference>
<dbReference type="EC" id="3.6.1.41" evidence="5"/>
<name>L0DXW5_THIND</name>
<dbReference type="OrthoDB" id="9807890at2"/>
<dbReference type="NCBIfam" id="NF001204">
    <property type="entry name" value="PRK00166.1"/>
    <property type="match status" value="1"/>
</dbReference>
<evidence type="ECO:0000256" key="4">
    <source>
        <dbReference type="ARBA" id="ARBA00049417"/>
    </source>
</evidence>
<dbReference type="InterPro" id="IPR004843">
    <property type="entry name" value="Calcineurin-like_PHP"/>
</dbReference>
<dbReference type="InterPro" id="IPR004617">
    <property type="entry name" value="ApaH"/>
</dbReference>
<dbReference type="STRING" id="1255043.TVNIR_2212"/>
<proteinExistence type="inferred from homology"/>
<feature type="domain" description="Calcineurin-like phosphoesterase" evidence="6">
    <location>
        <begin position="1"/>
        <end position="141"/>
    </location>
</feature>
<dbReference type="PIRSF" id="PIRSF000903">
    <property type="entry name" value="B5n-ttraPtase_sm"/>
    <property type="match status" value="1"/>
</dbReference>
<dbReference type="SUPFAM" id="SSF56300">
    <property type="entry name" value="Metallo-dependent phosphatases"/>
    <property type="match status" value="1"/>
</dbReference>
<dbReference type="RefSeq" id="WP_015258990.1">
    <property type="nucleotide sequence ID" value="NC_019902.2"/>
</dbReference>
<comment type="catalytic activity">
    <reaction evidence="4 5">
        <text>P(1),P(4)-bis(5'-adenosyl) tetraphosphate + H2O = 2 ADP + 2 H(+)</text>
        <dbReference type="Rhea" id="RHEA:24252"/>
        <dbReference type="ChEBI" id="CHEBI:15377"/>
        <dbReference type="ChEBI" id="CHEBI:15378"/>
        <dbReference type="ChEBI" id="CHEBI:58141"/>
        <dbReference type="ChEBI" id="CHEBI:456216"/>
        <dbReference type="EC" id="3.6.1.41"/>
    </reaction>
</comment>
<dbReference type="KEGG" id="tni:TVNIR_2212"/>
<dbReference type="PATRIC" id="fig|1255043.3.peg.2231"/>